<feature type="compositionally biased region" description="Polar residues" evidence="1">
    <location>
        <begin position="119"/>
        <end position="134"/>
    </location>
</feature>
<name>A0A3P7DDR0_SCHSO</name>
<feature type="region of interest" description="Disordered" evidence="1">
    <location>
        <begin position="110"/>
        <end position="134"/>
    </location>
</feature>
<protein>
    <submittedName>
        <fullName evidence="2">Uncharacterized protein</fullName>
    </submittedName>
</protein>
<evidence type="ECO:0000313" key="2">
    <source>
        <dbReference type="EMBL" id="VDL86227.1"/>
    </source>
</evidence>
<dbReference type="EMBL" id="UYSU01000777">
    <property type="protein sequence ID" value="VDL86227.1"/>
    <property type="molecule type" value="Genomic_DNA"/>
</dbReference>
<sequence>MVSVEIRLGSRLLQRQFRLEHAGGPSPQVVPVFPSSMHWLNQPDGNLKSGSVVGLEVSFFPWSWAPEKPFSYILRVFHGPSLRHILDLSNDLSTLTHSQEDRRWERAQVAGAAGAAPGRNTTPGSDPMNTVRKSGTANLRLRRADEGI</sequence>
<evidence type="ECO:0000313" key="3">
    <source>
        <dbReference type="Proteomes" id="UP000275846"/>
    </source>
</evidence>
<dbReference type="Proteomes" id="UP000275846">
    <property type="component" value="Unassembled WGS sequence"/>
</dbReference>
<accession>A0A3P7DDR0</accession>
<dbReference type="OrthoDB" id="10542145at2759"/>
<evidence type="ECO:0000256" key="1">
    <source>
        <dbReference type="SAM" id="MobiDB-lite"/>
    </source>
</evidence>
<organism evidence="2 3">
    <name type="scientific">Schistocephalus solidus</name>
    <name type="common">Tapeworm</name>
    <dbReference type="NCBI Taxonomy" id="70667"/>
    <lineage>
        <taxon>Eukaryota</taxon>
        <taxon>Metazoa</taxon>
        <taxon>Spiralia</taxon>
        <taxon>Lophotrochozoa</taxon>
        <taxon>Platyhelminthes</taxon>
        <taxon>Cestoda</taxon>
        <taxon>Eucestoda</taxon>
        <taxon>Diphyllobothriidea</taxon>
        <taxon>Diphyllobothriidae</taxon>
        <taxon>Schistocephalus</taxon>
    </lineage>
</organism>
<proteinExistence type="predicted"/>
<gene>
    <name evidence="2" type="ORF">SSLN_LOCUS788</name>
</gene>
<reference evidence="2 3" key="1">
    <citation type="submission" date="2018-11" db="EMBL/GenBank/DDBJ databases">
        <authorList>
            <consortium name="Pathogen Informatics"/>
        </authorList>
    </citation>
    <scope>NUCLEOTIDE SEQUENCE [LARGE SCALE GENOMIC DNA]</scope>
    <source>
        <strain evidence="2 3">NST_G2</strain>
    </source>
</reference>
<keyword evidence="3" id="KW-1185">Reference proteome</keyword>
<dbReference type="AlphaFoldDB" id="A0A3P7DDR0"/>